<evidence type="ECO:0000256" key="8">
    <source>
        <dbReference type="SAM" id="MobiDB-lite"/>
    </source>
</evidence>
<evidence type="ECO:0000256" key="1">
    <source>
        <dbReference type="ARBA" id="ARBA00004123"/>
    </source>
</evidence>
<feature type="domain" description="PCI" evidence="9">
    <location>
        <begin position="237"/>
        <end position="405"/>
    </location>
</feature>
<evidence type="ECO:0000313" key="11">
    <source>
        <dbReference type="Proteomes" id="UP000800092"/>
    </source>
</evidence>
<feature type="compositionally biased region" description="Acidic residues" evidence="8">
    <location>
        <begin position="482"/>
        <end position="492"/>
    </location>
</feature>
<evidence type="ECO:0000256" key="4">
    <source>
        <dbReference type="ARBA" id="ARBA00014878"/>
    </source>
</evidence>
<keyword evidence="7" id="KW-0539">Nucleus</keyword>
<sequence length="492" mass="54977">MANLVATLLSFPPDHYTVAPPSKVIYDRDVREYVKQLDKISASSFVKAVDGQELIDLLDPIRNSIAYLYTIVSELQSIASSKPKPLPDDLWTRLSIFCTSFDPIQIRYVGNEFRRLLEHLERLARVYNSPRVPVQLMCAGMLRMDPSGATFTSTHLLYVQLCLEARTLEEALPILDKPIVGFPSQAIKGIEEQPLCADHQVSSAYITLNSGLSSAVSAEDVQEYYLLGAITYIGLRQWRKALTFLEHVLVAPTQNTATGLMLEAYRKWLLVALLIEGKSPSFPRGVNQEALRKIKPTSKAYEAFADIYKSGNLLRLQAEADAGQGLWQDDGNIGLVRQVIRHFTESQVINLSKTYVALPMLDIAQHLGETPAVTAQYLGFLATSGQLNASLERNSATSDTSSQILRFYSDRSSGPLAQSEQQLHAALVEQKQRILELAHQLKDGNRRLSLNKDYLEYAKTRRDRKEQARDGGAMDLDWAGPGEDEDMMGDLR</sequence>
<dbReference type="PANTHER" id="PTHR10758">
    <property type="entry name" value="26S PROTEASOME NON-ATPASE REGULATORY SUBUNIT 3/COP9 SIGNALOSOME COMPLEX SUBUNIT 3"/>
    <property type="match status" value="1"/>
</dbReference>
<evidence type="ECO:0000313" key="10">
    <source>
        <dbReference type="EMBL" id="KAF2233035.1"/>
    </source>
</evidence>
<dbReference type="InterPro" id="IPR000717">
    <property type="entry name" value="PCI_dom"/>
</dbReference>
<dbReference type="GO" id="GO:0008180">
    <property type="term" value="C:COP9 signalosome"/>
    <property type="evidence" value="ECO:0007669"/>
    <property type="project" value="UniProtKB-KW"/>
</dbReference>
<comment type="similarity">
    <text evidence="3">Belongs to the CSN3 family.</text>
</comment>
<evidence type="ECO:0000256" key="7">
    <source>
        <dbReference type="ARBA" id="ARBA00023242"/>
    </source>
</evidence>
<dbReference type="OrthoDB" id="29061at2759"/>
<dbReference type="Pfam" id="PF22788">
    <property type="entry name" value="COP9_hel_rpt"/>
    <property type="match status" value="1"/>
</dbReference>
<dbReference type="GO" id="GO:0005737">
    <property type="term" value="C:cytoplasm"/>
    <property type="evidence" value="ECO:0007669"/>
    <property type="project" value="UniProtKB-SubCell"/>
</dbReference>
<protein>
    <recommendedName>
        <fullName evidence="4">COP9 signalosome complex subunit 3</fullName>
    </recommendedName>
</protein>
<reference evidence="10" key="1">
    <citation type="journal article" date="2020" name="Stud. Mycol.">
        <title>101 Dothideomycetes genomes: a test case for predicting lifestyles and emergence of pathogens.</title>
        <authorList>
            <person name="Haridas S."/>
            <person name="Albert R."/>
            <person name="Binder M."/>
            <person name="Bloem J."/>
            <person name="Labutti K."/>
            <person name="Salamov A."/>
            <person name="Andreopoulos B."/>
            <person name="Baker S."/>
            <person name="Barry K."/>
            <person name="Bills G."/>
            <person name="Bluhm B."/>
            <person name="Cannon C."/>
            <person name="Castanera R."/>
            <person name="Culley D."/>
            <person name="Daum C."/>
            <person name="Ezra D."/>
            <person name="Gonzalez J."/>
            <person name="Henrissat B."/>
            <person name="Kuo A."/>
            <person name="Liang C."/>
            <person name="Lipzen A."/>
            <person name="Lutzoni F."/>
            <person name="Magnuson J."/>
            <person name="Mondo S."/>
            <person name="Nolan M."/>
            <person name="Ohm R."/>
            <person name="Pangilinan J."/>
            <person name="Park H.-J."/>
            <person name="Ramirez L."/>
            <person name="Alfaro M."/>
            <person name="Sun H."/>
            <person name="Tritt A."/>
            <person name="Yoshinaga Y."/>
            <person name="Zwiers L.-H."/>
            <person name="Turgeon B."/>
            <person name="Goodwin S."/>
            <person name="Spatafora J."/>
            <person name="Crous P."/>
            <person name="Grigoriev I."/>
        </authorList>
    </citation>
    <scope>NUCLEOTIDE SEQUENCE</scope>
    <source>
        <strain evidence="10">Tuck. ex Michener</strain>
    </source>
</reference>
<feature type="compositionally biased region" description="Basic and acidic residues" evidence="8">
    <location>
        <begin position="460"/>
        <end position="469"/>
    </location>
</feature>
<evidence type="ECO:0000256" key="3">
    <source>
        <dbReference type="ARBA" id="ARBA00007084"/>
    </source>
</evidence>
<evidence type="ECO:0000256" key="2">
    <source>
        <dbReference type="ARBA" id="ARBA00004496"/>
    </source>
</evidence>
<dbReference type="GO" id="GO:0006511">
    <property type="term" value="P:ubiquitin-dependent protein catabolic process"/>
    <property type="evidence" value="ECO:0007669"/>
    <property type="project" value="TreeGrafter"/>
</dbReference>
<evidence type="ECO:0000259" key="9">
    <source>
        <dbReference type="PROSITE" id="PS50250"/>
    </source>
</evidence>
<dbReference type="PANTHER" id="PTHR10758:SF1">
    <property type="entry name" value="COP9 SIGNALOSOME COMPLEX SUBUNIT 3"/>
    <property type="match status" value="1"/>
</dbReference>
<name>A0A6A6H4V3_VIRVR</name>
<dbReference type="Proteomes" id="UP000800092">
    <property type="component" value="Unassembled WGS sequence"/>
</dbReference>
<keyword evidence="6" id="KW-0736">Signalosome</keyword>
<dbReference type="InterPro" id="IPR050756">
    <property type="entry name" value="CSN3"/>
</dbReference>
<evidence type="ECO:0000256" key="5">
    <source>
        <dbReference type="ARBA" id="ARBA00022490"/>
    </source>
</evidence>
<dbReference type="PROSITE" id="PS50250">
    <property type="entry name" value="PCI"/>
    <property type="match status" value="1"/>
</dbReference>
<dbReference type="InterPro" id="IPR055089">
    <property type="entry name" value="COP9_N"/>
</dbReference>
<organism evidence="10 11">
    <name type="scientific">Viridothelium virens</name>
    <name type="common">Speckled blister lichen</name>
    <name type="synonym">Trypethelium virens</name>
    <dbReference type="NCBI Taxonomy" id="1048519"/>
    <lineage>
        <taxon>Eukaryota</taxon>
        <taxon>Fungi</taxon>
        <taxon>Dikarya</taxon>
        <taxon>Ascomycota</taxon>
        <taxon>Pezizomycotina</taxon>
        <taxon>Dothideomycetes</taxon>
        <taxon>Dothideomycetes incertae sedis</taxon>
        <taxon>Trypetheliales</taxon>
        <taxon>Trypetheliaceae</taxon>
        <taxon>Viridothelium</taxon>
    </lineage>
</organism>
<evidence type="ECO:0000256" key="6">
    <source>
        <dbReference type="ARBA" id="ARBA00022790"/>
    </source>
</evidence>
<keyword evidence="5" id="KW-0963">Cytoplasm</keyword>
<gene>
    <name evidence="10" type="ORF">EV356DRAFT_577917</name>
</gene>
<accession>A0A6A6H4V3</accession>
<dbReference type="AlphaFoldDB" id="A0A6A6H4V3"/>
<keyword evidence="11" id="KW-1185">Reference proteome</keyword>
<dbReference type="EMBL" id="ML991810">
    <property type="protein sequence ID" value="KAF2233035.1"/>
    <property type="molecule type" value="Genomic_DNA"/>
</dbReference>
<feature type="region of interest" description="Disordered" evidence="8">
    <location>
        <begin position="460"/>
        <end position="492"/>
    </location>
</feature>
<comment type="subcellular location">
    <subcellularLocation>
        <location evidence="2">Cytoplasm</location>
    </subcellularLocation>
    <subcellularLocation>
        <location evidence="1">Nucleus</location>
    </subcellularLocation>
</comment>
<proteinExistence type="inferred from homology"/>